<evidence type="ECO:0000256" key="2">
    <source>
        <dbReference type="SAM" id="Phobius"/>
    </source>
</evidence>
<dbReference type="AlphaFoldDB" id="K0T9J8"/>
<protein>
    <recommendedName>
        <fullName evidence="3">PiggyBac transposable element-derived protein domain-containing protein</fullName>
    </recommendedName>
</protein>
<dbReference type="PANTHER" id="PTHR46599:SF3">
    <property type="entry name" value="PIGGYBAC TRANSPOSABLE ELEMENT-DERIVED PROTEIN 4"/>
    <property type="match status" value="1"/>
</dbReference>
<gene>
    <name evidence="4" type="ORF">THAOC_08568</name>
</gene>
<name>K0T9J8_THAOC</name>
<evidence type="ECO:0000256" key="1">
    <source>
        <dbReference type="SAM" id="MobiDB-lite"/>
    </source>
</evidence>
<dbReference type="OrthoDB" id="121297at2759"/>
<feature type="compositionally biased region" description="Basic and acidic residues" evidence="1">
    <location>
        <begin position="23"/>
        <end position="32"/>
    </location>
</feature>
<evidence type="ECO:0000313" key="4">
    <source>
        <dbReference type="EMBL" id="EJK70101.1"/>
    </source>
</evidence>
<feature type="region of interest" description="Disordered" evidence="1">
    <location>
        <begin position="1"/>
        <end position="33"/>
    </location>
</feature>
<sequence>MAKADDFDDYDGYASDDDEDYSPEDRHFKPDLAFDNLSVDELSVSDSADSDDDSDYVPYEDEEDLIGYFEDEADDESIDATDQEVDGLSDADYSDDELGAFDYCAEPKTKDRLIDCPRNHPSARHRYKKKGKPWVEVTRGYLLCYFGIIILIAAYGLRFYEVAWMEDDGVAFAFIQNAMTKARFEQVKRFLHFVNNRTLLPKGHPRWNPLQKIKPVIDGMLERFRFCYTIGQYMSVDESMIKYKGKQIRFIQYMPAKPIKHGIKVFVLACAETAYCYGFWVYCGKENDDCSPVEIVARLFDQDSDFLGSSAGRVIYMDNYYTSLSMIEYMYDTYKAFVVGTVSLSKKKSRTSDDFPFHKLSGPAQNMMDKGWIRAAQKKIFDTAKNLKFIIQGTIWKDKKLVGVLHNHKVGDSDGERTLRYNSKTHRREAVNTHPILPDYIRYMRGVDRFDQSMNDYNISLRGCRWYLRLFYYVVNAALANMRAITRIIVERDAESSDIEEGSQPAGKKDPWEKYLGKMGWFKWMVDLGHALIKEAITMEWTDLTDNATRPKWMRQQALLPCRCKNKCVFCQLGLTGKDGPPKKRRSQSALRTPASRSSTTSSTASSARSSASSARSSSARSTGSARSRGVSFGSVSSMSSCLVAPGAAHSKPGDTATKLFDNTRDCGVCLGMGRKRKPRGVERTSENTHKYTNSSMVGCPHLACNSQPVCREHWQLYNSKDHSDWRN</sequence>
<accession>K0T9J8</accession>
<proteinExistence type="predicted"/>
<reference evidence="4 5" key="1">
    <citation type="journal article" date="2012" name="Genome Biol.">
        <title>Genome and low-iron response of an oceanic diatom adapted to chronic iron limitation.</title>
        <authorList>
            <person name="Lommer M."/>
            <person name="Specht M."/>
            <person name="Roy A.S."/>
            <person name="Kraemer L."/>
            <person name="Andreson R."/>
            <person name="Gutowska M.A."/>
            <person name="Wolf J."/>
            <person name="Bergner S.V."/>
            <person name="Schilhabel M.B."/>
            <person name="Klostermeier U.C."/>
            <person name="Beiko R.G."/>
            <person name="Rosenstiel P."/>
            <person name="Hippler M."/>
            <person name="Laroche J."/>
        </authorList>
    </citation>
    <scope>NUCLEOTIDE SEQUENCE [LARGE SCALE GENOMIC DNA]</scope>
    <source>
        <strain evidence="4 5">CCMP1005</strain>
    </source>
</reference>
<feature type="compositionally biased region" description="Acidic residues" evidence="1">
    <location>
        <begin position="1"/>
        <end position="22"/>
    </location>
</feature>
<keyword evidence="2" id="KW-1133">Transmembrane helix</keyword>
<feature type="compositionally biased region" description="Low complexity" evidence="1">
    <location>
        <begin position="589"/>
        <end position="631"/>
    </location>
</feature>
<evidence type="ECO:0000313" key="5">
    <source>
        <dbReference type="Proteomes" id="UP000266841"/>
    </source>
</evidence>
<feature type="region of interest" description="Disordered" evidence="1">
    <location>
        <begin position="579"/>
        <end position="631"/>
    </location>
</feature>
<dbReference type="PANTHER" id="PTHR46599">
    <property type="entry name" value="PIGGYBAC TRANSPOSABLE ELEMENT-DERIVED PROTEIN 4"/>
    <property type="match status" value="1"/>
</dbReference>
<keyword evidence="2" id="KW-0812">Transmembrane</keyword>
<feature type="domain" description="PiggyBac transposable element-derived protein" evidence="3">
    <location>
        <begin position="127"/>
        <end position="481"/>
    </location>
</feature>
<organism evidence="4 5">
    <name type="scientific">Thalassiosira oceanica</name>
    <name type="common">Marine diatom</name>
    <dbReference type="NCBI Taxonomy" id="159749"/>
    <lineage>
        <taxon>Eukaryota</taxon>
        <taxon>Sar</taxon>
        <taxon>Stramenopiles</taxon>
        <taxon>Ochrophyta</taxon>
        <taxon>Bacillariophyta</taxon>
        <taxon>Coscinodiscophyceae</taxon>
        <taxon>Thalassiosirophycidae</taxon>
        <taxon>Thalassiosirales</taxon>
        <taxon>Thalassiosiraceae</taxon>
        <taxon>Thalassiosira</taxon>
    </lineage>
</organism>
<keyword evidence="2" id="KW-0472">Membrane</keyword>
<dbReference type="eggNOG" id="ENOG502QWHD">
    <property type="taxonomic scope" value="Eukaryota"/>
</dbReference>
<dbReference type="EMBL" id="AGNL01009052">
    <property type="protein sequence ID" value="EJK70101.1"/>
    <property type="molecule type" value="Genomic_DNA"/>
</dbReference>
<dbReference type="InterPro" id="IPR029526">
    <property type="entry name" value="PGBD"/>
</dbReference>
<keyword evidence="5" id="KW-1185">Reference proteome</keyword>
<feature type="transmembrane region" description="Helical" evidence="2">
    <location>
        <begin position="140"/>
        <end position="160"/>
    </location>
</feature>
<dbReference type="Pfam" id="PF13843">
    <property type="entry name" value="DDE_Tnp_1_7"/>
    <property type="match status" value="1"/>
</dbReference>
<evidence type="ECO:0000259" key="3">
    <source>
        <dbReference type="Pfam" id="PF13843"/>
    </source>
</evidence>
<dbReference type="Proteomes" id="UP000266841">
    <property type="component" value="Unassembled WGS sequence"/>
</dbReference>
<comment type="caution">
    <text evidence="4">The sequence shown here is derived from an EMBL/GenBank/DDBJ whole genome shotgun (WGS) entry which is preliminary data.</text>
</comment>